<evidence type="ECO:0000313" key="2">
    <source>
        <dbReference type="EMBL" id="NYG59918.1"/>
    </source>
</evidence>
<feature type="region of interest" description="Disordered" evidence="1">
    <location>
        <begin position="89"/>
        <end position="119"/>
    </location>
</feature>
<gene>
    <name evidence="2" type="ORF">BJ980_002841</name>
</gene>
<keyword evidence="3" id="KW-1185">Reference proteome</keyword>
<dbReference type="AlphaFoldDB" id="A0A7Y9S4G7"/>
<sequence>MAVRPDNRLDDGPMQPVECSACGACVLVRKSSWEQTSLQWSAQAIEACVERRAASPRSGPNGAAFSGCASLRDSVTAAVNRGDVVVQIEDPLKTNPEAMAGGTGHGHGHGHGGQEHAHA</sequence>
<name>A0A7Y9S4G7_9ACTN</name>
<evidence type="ECO:0000256" key="1">
    <source>
        <dbReference type="SAM" id="MobiDB-lite"/>
    </source>
</evidence>
<evidence type="ECO:0000313" key="3">
    <source>
        <dbReference type="Proteomes" id="UP000540656"/>
    </source>
</evidence>
<proteinExistence type="predicted"/>
<reference evidence="2 3" key="1">
    <citation type="submission" date="2020-07" db="EMBL/GenBank/DDBJ databases">
        <title>Sequencing the genomes of 1000 actinobacteria strains.</title>
        <authorList>
            <person name="Klenk H.-P."/>
        </authorList>
    </citation>
    <scope>NUCLEOTIDE SEQUENCE [LARGE SCALE GENOMIC DNA]</scope>
    <source>
        <strain evidence="2 3">DSM 23819</strain>
    </source>
</reference>
<protein>
    <recommendedName>
        <fullName evidence="4">Ferredoxin</fullName>
    </recommendedName>
</protein>
<dbReference type="Proteomes" id="UP000540656">
    <property type="component" value="Unassembled WGS sequence"/>
</dbReference>
<dbReference type="RefSeq" id="WP_218855521.1">
    <property type="nucleotide sequence ID" value="NZ_JACCAA010000001.1"/>
</dbReference>
<dbReference type="EMBL" id="JACCAA010000001">
    <property type="protein sequence ID" value="NYG59918.1"/>
    <property type="molecule type" value="Genomic_DNA"/>
</dbReference>
<evidence type="ECO:0008006" key="4">
    <source>
        <dbReference type="Google" id="ProtNLM"/>
    </source>
</evidence>
<comment type="caution">
    <text evidence="2">The sequence shown here is derived from an EMBL/GenBank/DDBJ whole genome shotgun (WGS) entry which is preliminary data.</text>
</comment>
<organism evidence="2 3">
    <name type="scientific">Nocardioides daedukensis</name>
    <dbReference type="NCBI Taxonomy" id="634462"/>
    <lineage>
        <taxon>Bacteria</taxon>
        <taxon>Bacillati</taxon>
        <taxon>Actinomycetota</taxon>
        <taxon>Actinomycetes</taxon>
        <taxon>Propionibacteriales</taxon>
        <taxon>Nocardioidaceae</taxon>
        <taxon>Nocardioides</taxon>
    </lineage>
</organism>
<accession>A0A7Y9S4G7</accession>